<dbReference type="InterPro" id="IPR004568">
    <property type="entry name" value="Ppantetheine-prot_Trfase_dom"/>
</dbReference>
<keyword evidence="8" id="KW-0560">Oxidoreductase</keyword>
<dbReference type="PROSITE" id="PS00606">
    <property type="entry name" value="KS3_1"/>
    <property type="match status" value="1"/>
</dbReference>
<dbReference type="Gene3D" id="3.40.50.720">
    <property type="entry name" value="NAD(P)-binding Rossmann-like Domain"/>
    <property type="match status" value="1"/>
</dbReference>
<dbReference type="Pfam" id="PF18325">
    <property type="entry name" value="Fas_alpha_ACP"/>
    <property type="match status" value="1"/>
</dbReference>
<feature type="region of interest" description="Disordered" evidence="14">
    <location>
        <begin position="1659"/>
        <end position="1714"/>
    </location>
</feature>
<evidence type="ECO:0000256" key="5">
    <source>
        <dbReference type="ARBA" id="ARBA00022723"/>
    </source>
</evidence>
<evidence type="ECO:0000256" key="7">
    <source>
        <dbReference type="ARBA" id="ARBA00022857"/>
    </source>
</evidence>
<keyword evidence="18" id="KW-1185">Reference proteome</keyword>
<dbReference type="CDD" id="cd08950">
    <property type="entry name" value="KR_fFAS_SDR_c_like"/>
    <property type="match status" value="1"/>
</dbReference>
<comment type="catalytic activity">
    <reaction evidence="11">
        <text>a (3R)-hydroxyacyl-[ACP] + NADP(+) = a 3-oxoacyl-[ACP] + NADPH + H(+)</text>
        <dbReference type="Rhea" id="RHEA:17397"/>
        <dbReference type="Rhea" id="RHEA-COMP:9916"/>
        <dbReference type="Rhea" id="RHEA-COMP:9945"/>
        <dbReference type="ChEBI" id="CHEBI:15378"/>
        <dbReference type="ChEBI" id="CHEBI:57783"/>
        <dbReference type="ChEBI" id="CHEBI:58349"/>
        <dbReference type="ChEBI" id="CHEBI:78776"/>
        <dbReference type="ChEBI" id="CHEBI:78827"/>
        <dbReference type="EC" id="1.1.1.100"/>
    </reaction>
</comment>
<dbReference type="PANTHER" id="PTHR10982:SF21">
    <property type="entry name" value="FATTY ACID SYNTHASE SUBUNIT BETA"/>
    <property type="match status" value="1"/>
</dbReference>
<evidence type="ECO:0008006" key="19">
    <source>
        <dbReference type="Google" id="ProtNLM"/>
    </source>
</evidence>
<dbReference type="InterPro" id="IPR008278">
    <property type="entry name" value="4-PPantetheinyl_Trfase_dom"/>
</dbReference>
<evidence type="ECO:0000256" key="1">
    <source>
        <dbReference type="ARBA" id="ARBA00007485"/>
    </source>
</evidence>
<evidence type="ECO:0000256" key="13">
    <source>
        <dbReference type="PIRNR" id="PIRNR000454"/>
    </source>
</evidence>
<keyword evidence="3" id="KW-0597">Phosphoprotein</keyword>
<proteinExistence type="inferred from homology"/>
<feature type="domain" description="Carrier" evidence="15">
    <location>
        <begin position="163"/>
        <end position="238"/>
    </location>
</feature>
<keyword evidence="7" id="KW-0521">NADP</keyword>
<reference evidence="17 18" key="1">
    <citation type="submission" date="2024-09" db="EMBL/GenBank/DDBJ databases">
        <title>Rethinking Asexuality: The Enigmatic Case of Functional Sexual Genes in Lepraria (Stereocaulaceae).</title>
        <authorList>
            <person name="Doellman M."/>
            <person name="Sun Y."/>
            <person name="Barcenas-Pena A."/>
            <person name="Lumbsch H.T."/>
            <person name="Grewe F."/>
        </authorList>
    </citation>
    <scope>NUCLEOTIDE SEQUENCE [LARGE SCALE GENOMIC DNA]</scope>
    <source>
        <strain evidence="17 18">Grewe 0041</strain>
    </source>
</reference>
<evidence type="ECO:0000256" key="2">
    <source>
        <dbReference type="ARBA" id="ARBA00022450"/>
    </source>
</evidence>
<gene>
    <name evidence="17" type="ORF">ABVK25_010837</name>
</gene>
<evidence type="ECO:0000259" key="16">
    <source>
        <dbReference type="PROSITE" id="PS52004"/>
    </source>
</evidence>
<dbReference type="SUPFAM" id="SSF53901">
    <property type="entry name" value="Thiolase-like"/>
    <property type="match status" value="2"/>
</dbReference>
<dbReference type="InterPro" id="IPR009081">
    <property type="entry name" value="PP-bd_ACP"/>
</dbReference>
<dbReference type="EMBL" id="JBHFEH010000076">
    <property type="protein sequence ID" value="KAL2048885.1"/>
    <property type="molecule type" value="Genomic_DNA"/>
</dbReference>
<dbReference type="Proteomes" id="UP001590951">
    <property type="component" value="Unassembled WGS sequence"/>
</dbReference>
<comment type="similarity">
    <text evidence="1 13">Belongs to the thiolase-like superfamily. Fungal fatty acid synthetase subunit alpha family.</text>
</comment>
<dbReference type="PIRSF" id="PIRSF000454">
    <property type="entry name" value="FAS_yeast_alpha"/>
    <property type="match status" value="1"/>
</dbReference>
<dbReference type="PROSITE" id="PS50075">
    <property type="entry name" value="CARRIER"/>
    <property type="match status" value="1"/>
</dbReference>
<dbReference type="InterPro" id="IPR037143">
    <property type="entry name" value="4-PPantetheinyl_Trfase_dom_sf"/>
</dbReference>
<feature type="domain" description="Ketosynthase family 3 (KS3)" evidence="16">
    <location>
        <begin position="1036"/>
        <end position="1590"/>
    </location>
</feature>
<dbReference type="InterPro" id="IPR026025">
    <property type="entry name" value="FAS_alpha_yeast"/>
</dbReference>
<evidence type="ECO:0000256" key="6">
    <source>
        <dbReference type="ARBA" id="ARBA00022842"/>
    </source>
</evidence>
<dbReference type="InterPro" id="IPR047224">
    <property type="entry name" value="FAS_alpha_su_C"/>
</dbReference>
<dbReference type="Pfam" id="PF02801">
    <property type="entry name" value="Ketoacyl-synt_C"/>
    <property type="match status" value="1"/>
</dbReference>
<name>A0ABR4AUE2_9LECA</name>
<dbReference type="InterPro" id="IPR014031">
    <property type="entry name" value="Ketoacyl_synth_C"/>
</dbReference>
<keyword evidence="4 13" id="KW-0808">Transferase</keyword>
<sequence length="1857" mass="203405">MMPPSDSVSVHETTSDEKESQKREVAYSLLIELLAHQFAFPVQWINTQDVLFEREKAISRFVELGPSNVLVNMAKRTRDAKYFKRDALLCLDRQFLASTQDVKQIRYQYAEEELPGPEESEEPEYPPSSATFNPVAETMEHEPLDLAPQANAVAATSIADVPTSSLEVLKALIAYKLRKPVGQVSSTKSIKDLSAGKSTLQNELVGDITNEFGSSPDGVENMSLDVLSESLEPSSSGQLGKTLSELVARFISSMMPARFNLTTIRDYLSQTWGLGQSRQTSVLLIAMTQSVADSSRRLSSIAEAKKSLDTAAVTYAQSCGLILQQQSAAKSAQQNATQVVDASVLEKFTQEQRLLATMQHKTLANYLNVNSSGKAELIELEKLQQSYQERLDLWLSELGSEFEVGMKPSFNPKHLRQFNFWWNQARIEIYKCFTDVYRIKELPQNVSHWTRGHLQQMANKSGANALALVRDLIFQSVGSSDDKSHFSLIGERLSELISTSLRKPPRAKFSLALTGPRTEIGSDGSIKCIEIPRFSNKNPSTYVSLLQSASEGSHDAQEPYASLKTQRKGRWEMNVDMTSKLFDTMGKALSDGISFSGKTVLVTGAGQGSIGIEIIRKLLMGGATVVVTTSRSILKAQRIFRDVYAEDGARGSELLVLPFNQASATDCRQLVDYIYDASGLGRNVDIVIPFAAMPEPGIEVDGIESRSELAHRMMLVNVLRLIGCIIKRKRQDSIYCCPTQVLLPLSPNHGTFGGDGLYSESKLGLESLLNRFSSESWGDQVSICGVIIGWTRGTGLMESNDILAETIESHKALTFSQDEMALNILSLLIPTVAKLCEDEPFIADFGGGLQSVQGLKNIVSGARAMISQVVETKKAILEEDALERANVQKTPIAPPKFKQKYTLKQDFPRLPDYNRELEPMRNLQGMADLSSTIVVVGFSELGPWGNSRTRWQMESQRKLSETGYIELAWMMGLIKHFDGDRAGSHYVGWIDAKTGEAINDDQVEGNFGEHILRHTGIRLIEPEMLGGYDPDKKEYLQEIAIEDDMPEFDATLAVAEAFKLKHGDGVVIRQTEEPDSFRVQVKAGSHIMIPKAVPLPSSVIAGMMPTGWDAAKYGISEDIINQVDTVTLYTICCVSEAFLSAGIEDPMEIFKYIHLSEIGNFIGSSLGGTEKNRQMFRDVYLDKHVQGDVIQETNLNTPAAWVNMLLLGGSGPIKTPVGACATGIESLDIGFDSIVSGKTKMSMVGGVDNFHEDESFAFSTMKATVDTAEQFAQGRTPQEMSRPTAKTRAGFVESQGCGVQIICSAELAVDMGLPVYGIVAGTTMAADKISRSVPAPGQGILTFARESPEASHSPLLSLEYRREQLEASLSQLLPTNDYKSALTFTSGLITPSASSDDFDSDCSEGVYIERNSQKSMMVSSKAIADTTDTKLNAKVNNIRRQWGNQFRGQQPEISPMRASLAVWGLTVDDVDIASLHATSTKANDLNEPDVINKQMNHLGRKGAPMLAICQKSVTGHPKAPAAAWMLNGCLQAMNTGIVPGNYNCDNIDPALEEFEHLIYPTESLEVKEVKAFLLSSFGFGQKGGQMIGVAPKYLFATLDQATYVEYSDKCAKRKRLANRGFAKAVMSNTIVKAASHSAYAKDDETMVLLDPLARASNGPGNAQGIRFDPSNLHTPLRAPPPIPPRSRNSSRKPSPDALATQRKHQRASVDMPSTTSLAQKSISYLLHSLAPNTSIVSIGVDLESLKTFTSDASTTFVSRNYTDYEREFALHSRDPHAMLVSRWCAKEAVFKSLGVKSKGAGAPMKDIEVWNDENGIPRVRLTGAAEQSAEDSGIADVFLSVSYGDDEVVAVAVSVRM</sequence>
<evidence type="ECO:0000256" key="10">
    <source>
        <dbReference type="ARBA" id="ARBA00048237"/>
    </source>
</evidence>
<evidence type="ECO:0000256" key="9">
    <source>
        <dbReference type="ARBA" id="ARBA00023268"/>
    </source>
</evidence>
<keyword evidence="6" id="KW-0460">Magnesium</keyword>
<dbReference type="InterPro" id="IPR050830">
    <property type="entry name" value="Fungal_FAS"/>
</dbReference>
<feature type="region of interest" description="Disordered" evidence="14">
    <location>
        <begin position="112"/>
        <end position="132"/>
    </location>
</feature>
<evidence type="ECO:0000313" key="17">
    <source>
        <dbReference type="EMBL" id="KAL2048885.1"/>
    </source>
</evidence>
<evidence type="ECO:0000313" key="18">
    <source>
        <dbReference type="Proteomes" id="UP001590951"/>
    </source>
</evidence>
<evidence type="ECO:0000256" key="8">
    <source>
        <dbReference type="ARBA" id="ARBA00023002"/>
    </source>
</evidence>
<dbReference type="InterPro" id="IPR016039">
    <property type="entry name" value="Thiolase-like"/>
</dbReference>
<comment type="catalytic activity">
    <reaction evidence="10">
        <text>acetyl-CoA + n malonyl-CoA + 2n NADPH + 4n H(+) = a long-chain-acyl-CoA + n CoA + n CO2 + 2n NADP(+).</text>
        <dbReference type="EC" id="2.3.1.86"/>
    </reaction>
</comment>
<dbReference type="SUPFAM" id="SSF52151">
    <property type="entry name" value="FabD/lysophospholipase-like"/>
    <property type="match status" value="1"/>
</dbReference>
<dbReference type="Gene3D" id="3.40.47.10">
    <property type="match status" value="2"/>
</dbReference>
<dbReference type="PANTHER" id="PTHR10982">
    <property type="entry name" value="MALONYL COA-ACYL CARRIER PROTEIN TRANSACYLASE"/>
    <property type="match status" value="1"/>
</dbReference>
<comment type="caution">
    <text evidence="17">The sequence shown here is derived from an EMBL/GenBank/DDBJ whole genome shotgun (WGS) entry which is preliminary data.</text>
</comment>
<dbReference type="InterPro" id="IPR020841">
    <property type="entry name" value="PKS_Beta-ketoAc_synthase_dom"/>
</dbReference>
<dbReference type="Pfam" id="PF00109">
    <property type="entry name" value="ketoacyl-synt"/>
    <property type="match status" value="1"/>
</dbReference>
<dbReference type="PROSITE" id="PS52004">
    <property type="entry name" value="KS3_2"/>
    <property type="match status" value="1"/>
</dbReference>
<dbReference type="Gene3D" id="3.90.470.20">
    <property type="entry name" value="4'-phosphopantetheinyl transferase domain"/>
    <property type="match status" value="1"/>
</dbReference>
<dbReference type="InterPro" id="IPR040899">
    <property type="entry name" value="Fas_alpha_ACP"/>
</dbReference>
<comment type="catalytic activity">
    <reaction evidence="12">
        <text>a fatty acyl-[ACP] + malonyl-[ACP] + H(+) = a 3-oxoacyl-[ACP] + holo-[ACP] + CO2</text>
        <dbReference type="Rhea" id="RHEA:22836"/>
        <dbReference type="Rhea" id="RHEA-COMP:9623"/>
        <dbReference type="Rhea" id="RHEA-COMP:9685"/>
        <dbReference type="Rhea" id="RHEA-COMP:9916"/>
        <dbReference type="Rhea" id="RHEA-COMP:14125"/>
        <dbReference type="ChEBI" id="CHEBI:15378"/>
        <dbReference type="ChEBI" id="CHEBI:16526"/>
        <dbReference type="ChEBI" id="CHEBI:64479"/>
        <dbReference type="ChEBI" id="CHEBI:78449"/>
        <dbReference type="ChEBI" id="CHEBI:78776"/>
        <dbReference type="ChEBI" id="CHEBI:138651"/>
        <dbReference type="EC" id="2.3.1.41"/>
    </reaction>
</comment>
<dbReference type="Pfam" id="PF01648">
    <property type="entry name" value="ACPS"/>
    <property type="match status" value="1"/>
</dbReference>
<dbReference type="Pfam" id="PF00106">
    <property type="entry name" value="adh_short"/>
    <property type="match status" value="1"/>
</dbReference>
<dbReference type="InterPro" id="IPR041550">
    <property type="entry name" value="FASI_helical"/>
</dbReference>
<dbReference type="Gene3D" id="3.90.25.70">
    <property type="match status" value="1"/>
</dbReference>
<keyword evidence="9" id="KW-0511">Multifunctional enzyme</keyword>
<protein>
    <recommendedName>
        <fullName evidence="19">Beta-ketoacyl-[acyl-carrier-protein] synthase I</fullName>
    </recommendedName>
</protein>
<dbReference type="SUPFAM" id="SSF51735">
    <property type="entry name" value="NAD(P)-binding Rossmann-fold domains"/>
    <property type="match status" value="1"/>
</dbReference>
<dbReference type="InterPro" id="IPR014030">
    <property type="entry name" value="Ketoacyl_synth_N"/>
</dbReference>
<accession>A0ABR4AUE2</accession>
<keyword evidence="5" id="KW-0479">Metal-binding</keyword>
<evidence type="ECO:0000256" key="12">
    <source>
        <dbReference type="ARBA" id="ARBA00049541"/>
    </source>
</evidence>
<evidence type="ECO:0000256" key="4">
    <source>
        <dbReference type="ARBA" id="ARBA00022679"/>
    </source>
</evidence>
<dbReference type="CDD" id="cd00828">
    <property type="entry name" value="elong_cond_enzymes"/>
    <property type="match status" value="1"/>
</dbReference>
<dbReference type="Gene3D" id="3.30.70.2490">
    <property type="match status" value="1"/>
</dbReference>
<feature type="compositionally biased region" description="Acidic residues" evidence="14">
    <location>
        <begin position="112"/>
        <end position="124"/>
    </location>
</feature>
<evidence type="ECO:0000256" key="14">
    <source>
        <dbReference type="SAM" id="MobiDB-lite"/>
    </source>
</evidence>
<evidence type="ECO:0000259" key="15">
    <source>
        <dbReference type="PROSITE" id="PS50075"/>
    </source>
</evidence>
<dbReference type="NCBIfam" id="TIGR00556">
    <property type="entry name" value="pantethn_trn"/>
    <property type="match status" value="1"/>
</dbReference>
<dbReference type="Pfam" id="PF18314">
    <property type="entry name" value="FAS_I_H"/>
    <property type="match status" value="1"/>
</dbReference>
<evidence type="ECO:0000256" key="3">
    <source>
        <dbReference type="ARBA" id="ARBA00022553"/>
    </source>
</evidence>
<evidence type="ECO:0000256" key="11">
    <source>
        <dbReference type="ARBA" id="ARBA00048508"/>
    </source>
</evidence>
<dbReference type="InterPro" id="IPR018201">
    <property type="entry name" value="Ketoacyl_synth_AS"/>
</dbReference>
<dbReference type="Gene3D" id="6.10.250.1930">
    <property type="match status" value="1"/>
</dbReference>
<dbReference type="SUPFAM" id="SSF56214">
    <property type="entry name" value="4'-phosphopantetheinyl transferase"/>
    <property type="match status" value="1"/>
</dbReference>
<dbReference type="InterPro" id="IPR036291">
    <property type="entry name" value="NAD(P)-bd_dom_sf"/>
</dbReference>
<dbReference type="InterPro" id="IPR002347">
    <property type="entry name" value="SDR_fam"/>
</dbReference>
<keyword evidence="2 13" id="KW-0596">Phosphopantetheine</keyword>
<organism evidence="17 18">
    <name type="scientific">Lepraria finkii</name>
    <dbReference type="NCBI Taxonomy" id="1340010"/>
    <lineage>
        <taxon>Eukaryota</taxon>
        <taxon>Fungi</taxon>
        <taxon>Dikarya</taxon>
        <taxon>Ascomycota</taxon>
        <taxon>Pezizomycotina</taxon>
        <taxon>Lecanoromycetes</taxon>
        <taxon>OSLEUM clade</taxon>
        <taxon>Lecanoromycetidae</taxon>
        <taxon>Lecanorales</taxon>
        <taxon>Lecanorineae</taxon>
        <taxon>Stereocaulaceae</taxon>
        <taxon>Lepraria</taxon>
    </lineage>
</organism>
<dbReference type="InterPro" id="IPR016035">
    <property type="entry name" value="Acyl_Trfase/lysoPLipase"/>
</dbReference>